<dbReference type="GO" id="GO:0005730">
    <property type="term" value="C:nucleolus"/>
    <property type="evidence" value="ECO:0007669"/>
    <property type="project" value="UniProtKB-SubCell"/>
</dbReference>
<dbReference type="Pfam" id="PF10500">
    <property type="entry name" value="SR-25"/>
    <property type="match status" value="1"/>
</dbReference>
<keyword evidence="7" id="KW-0539">Nucleus</keyword>
<dbReference type="HOGENOM" id="CLU_2838465_0_0_1"/>
<evidence type="ECO:0000256" key="5">
    <source>
        <dbReference type="ARBA" id="ARBA00022664"/>
    </source>
</evidence>
<dbReference type="EMBL" id="KB297211">
    <property type="protein sequence ID" value="ELU10856.1"/>
    <property type="molecule type" value="Genomic_DNA"/>
</dbReference>
<name>R7V3E5_CAPTE</name>
<dbReference type="Proteomes" id="UP000014760">
    <property type="component" value="Unassembled WGS sequence"/>
</dbReference>
<keyword evidence="6" id="KW-0508">mRNA splicing</keyword>
<dbReference type="OrthoDB" id="48562at2759"/>
<evidence type="ECO:0000313" key="8">
    <source>
        <dbReference type="EMBL" id="ELU10856.1"/>
    </source>
</evidence>
<feature type="non-terminal residue" evidence="8">
    <location>
        <position position="66"/>
    </location>
</feature>
<dbReference type="GO" id="GO:0006397">
    <property type="term" value="P:mRNA processing"/>
    <property type="evidence" value="ECO:0007669"/>
    <property type="project" value="UniProtKB-KW"/>
</dbReference>
<evidence type="ECO:0000256" key="6">
    <source>
        <dbReference type="ARBA" id="ARBA00023187"/>
    </source>
</evidence>
<dbReference type="EMBL" id="AMQN01020466">
    <property type="status" value="NOT_ANNOTATED_CDS"/>
    <property type="molecule type" value="Genomic_DNA"/>
</dbReference>
<sequence length="66" mass="7764">KKIKAPMTREEWEKQQSVIRRVYDPDTGRTRLIRGDGEVIEEIVSRDRQKEINKQATSADGISYMR</sequence>
<dbReference type="EnsemblMetazoa" id="CapteT101154">
    <property type="protein sequence ID" value="CapteP101154"/>
    <property type="gene ID" value="CapteG101154"/>
</dbReference>
<organism evidence="8">
    <name type="scientific">Capitella teleta</name>
    <name type="common">Polychaete worm</name>
    <dbReference type="NCBI Taxonomy" id="283909"/>
    <lineage>
        <taxon>Eukaryota</taxon>
        <taxon>Metazoa</taxon>
        <taxon>Spiralia</taxon>
        <taxon>Lophotrochozoa</taxon>
        <taxon>Annelida</taxon>
        <taxon>Polychaeta</taxon>
        <taxon>Sedentaria</taxon>
        <taxon>Scolecida</taxon>
        <taxon>Capitellidae</taxon>
        <taxon>Capitella</taxon>
    </lineage>
</organism>
<reference evidence="10" key="1">
    <citation type="submission" date="2012-12" db="EMBL/GenBank/DDBJ databases">
        <authorList>
            <person name="Hellsten U."/>
            <person name="Grimwood J."/>
            <person name="Chapman J.A."/>
            <person name="Shapiro H."/>
            <person name="Aerts A."/>
            <person name="Otillar R.P."/>
            <person name="Terry A.Y."/>
            <person name="Boore J.L."/>
            <person name="Simakov O."/>
            <person name="Marletaz F."/>
            <person name="Cho S.-J."/>
            <person name="Edsinger-Gonzales E."/>
            <person name="Havlak P."/>
            <person name="Kuo D.-H."/>
            <person name="Larsson T."/>
            <person name="Lv J."/>
            <person name="Arendt D."/>
            <person name="Savage R."/>
            <person name="Osoegawa K."/>
            <person name="de Jong P."/>
            <person name="Lindberg D.R."/>
            <person name="Seaver E.C."/>
            <person name="Weisblat D.A."/>
            <person name="Putnam N.H."/>
            <person name="Grigoriev I.V."/>
            <person name="Rokhsar D.S."/>
        </authorList>
    </citation>
    <scope>NUCLEOTIDE SEQUENCE</scope>
    <source>
        <strain evidence="10">I ESC-2004</strain>
    </source>
</reference>
<evidence type="ECO:0000256" key="7">
    <source>
        <dbReference type="ARBA" id="ARBA00023242"/>
    </source>
</evidence>
<protein>
    <recommendedName>
        <fullName evidence="4">ADP-ribosylation factor-like protein 6-interacting protein 4</fullName>
    </recommendedName>
</protein>
<feature type="non-terminal residue" evidence="8">
    <location>
        <position position="1"/>
    </location>
</feature>
<evidence type="ECO:0000313" key="10">
    <source>
        <dbReference type="Proteomes" id="UP000014760"/>
    </source>
</evidence>
<evidence type="ECO:0000256" key="1">
    <source>
        <dbReference type="ARBA" id="ARBA00004324"/>
    </source>
</evidence>
<gene>
    <name evidence="8" type="ORF">CAPTEDRAFT_101154</name>
</gene>
<reference evidence="8 10" key="2">
    <citation type="journal article" date="2013" name="Nature">
        <title>Insights into bilaterian evolution from three spiralian genomes.</title>
        <authorList>
            <person name="Simakov O."/>
            <person name="Marletaz F."/>
            <person name="Cho S.J."/>
            <person name="Edsinger-Gonzales E."/>
            <person name="Havlak P."/>
            <person name="Hellsten U."/>
            <person name="Kuo D.H."/>
            <person name="Larsson T."/>
            <person name="Lv J."/>
            <person name="Arendt D."/>
            <person name="Savage R."/>
            <person name="Osoegawa K."/>
            <person name="de Jong P."/>
            <person name="Grimwood J."/>
            <person name="Chapman J.A."/>
            <person name="Shapiro H."/>
            <person name="Aerts A."/>
            <person name="Otillar R.P."/>
            <person name="Terry A.Y."/>
            <person name="Boore J.L."/>
            <person name="Grigoriev I.V."/>
            <person name="Lindberg D.R."/>
            <person name="Seaver E.C."/>
            <person name="Weisblat D.A."/>
            <person name="Putnam N.H."/>
            <person name="Rokhsar D.S."/>
        </authorList>
    </citation>
    <scope>NUCLEOTIDE SEQUENCE</scope>
    <source>
        <strain evidence="8 10">I ESC-2004</strain>
    </source>
</reference>
<keyword evidence="10" id="KW-1185">Reference proteome</keyword>
<keyword evidence="5" id="KW-0507">mRNA processing</keyword>
<dbReference type="InterPro" id="IPR019532">
    <property type="entry name" value="Nucl_RNA-splicing_assoc_SR-25"/>
</dbReference>
<comment type="subcellular location">
    <subcellularLocation>
        <location evidence="1">Nucleus speckle</location>
    </subcellularLocation>
    <subcellularLocation>
        <location evidence="2">Nucleus</location>
        <location evidence="2">Nucleolus</location>
    </subcellularLocation>
</comment>
<comment type="similarity">
    <text evidence="3">Belongs to the ARL6IP4 family.</text>
</comment>
<evidence type="ECO:0000256" key="4">
    <source>
        <dbReference type="ARBA" id="ARBA00017993"/>
    </source>
</evidence>
<accession>R7V3E5</accession>
<evidence type="ECO:0000313" key="9">
    <source>
        <dbReference type="EnsemblMetazoa" id="CapteP101154"/>
    </source>
</evidence>
<reference evidence="9" key="3">
    <citation type="submission" date="2015-06" db="UniProtKB">
        <authorList>
            <consortium name="EnsemblMetazoa"/>
        </authorList>
    </citation>
    <scope>IDENTIFICATION</scope>
</reference>
<dbReference type="GO" id="GO:0008380">
    <property type="term" value="P:RNA splicing"/>
    <property type="evidence" value="ECO:0007669"/>
    <property type="project" value="UniProtKB-KW"/>
</dbReference>
<evidence type="ECO:0000256" key="2">
    <source>
        <dbReference type="ARBA" id="ARBA00004604"/>
    </source>
</evidence>
<evidence type="ECO:0000256" key="3">
    <source>
        <dbReference type="ARBA" id="ARBA00006852"/>
    </source>
</evidence>
<dbReference type="AlphaFoldDB" id="R7V3E5"/>
<proteinExistence type="inferred from homology"/>
<dbReference type="GO" id="GO:0016607">
    <property type="term" value="C:nuclear speck"/>
    <property type="evidence" value="ECO:0007669"/>
    <property type="project" value="UniProtKB-SubCell"/>
</dbReference>